<dbReference type="UniPathway" id="UPA00148">
    <property type="reaction ID" value="UER00236"/>
</dbReference>
<evidence type="ECO:0000313" key="1">
    <source>
        <dbReference type="EMBL" id="EWM54466.1"/>
    </source>
</evidence>
<reference evidence="1 2" key="1">
    <citation type="journal article" date="2014" name="PLoS ONE">
        <title>Rumen cellulosomics: divergent fiber-degrading strategies revealed by comparative genome-wide analysis of six ruminococcal strains.</title>
        <authorList>
            <person name="Dassa B."/>
            <person name="Borovok I."/>
            <person name="Ruimy-Israeli V."/>
            <person name="Lamed R."/>
            <person name="Flint H.J."/>
            <person name="Duncan S.H."/>
            <person name="Henrissat B."/>
            <person name="Coutinho P."/>
            <person name="Morrison M."/>
            <person name="Mosoni P."/>
            <person name="Yeoman C.J."/>
            <person name="White B.A."/>
            <person name="Bayer E.A."/>
        </authorList>
    </citation>
    <scope>NUCLEOTIDE SEQUENCE [LARGE SCALE GENOMIC DNA]</scope>
    <source>
        <strain evidence="1 2">007c</strain>
    </source>
</reference>
<proteinExistence type="predicted"/>
<dbReference type="OrthoDB" id="1766664at2"/>
<dbReference type="Proteomes" id="UP000019365">
    <property type="component" value="Unassembled WGS sequence"/>
</dbReference>
<dbReference type="InterPro" id="IPR003203">
    <property type="entry name" value="CobU/CobP"/>
</dbReference>
<dbReference type="EMBL" id="ATAX01000015">
    <property type="protein sequence ID" value="EWM54466.1"/>
    <property type="molecule type" value="Genomic_DNA"/>
</dbReference>
<dbReference type="GO" id="GO:0000166">
    <property type="term" value="F:nucleotide binding"/>
    <property type="evidence" value="ECO:0007669"/>
    <property type="project" value="InterPro"/>
</dbReference>
<comment type="caution">
    <text evidence="1">The sequence shown here is derived from an EMBL/GenBank/DDBJ whole genome shotgun (WGS) entry which is preliminary data.</text>
</comment>
<dbReference type="eggNOG" id="COG2087">
    <property type="taxonomic scope" value="Bacteria"/>
</dbReference>
<evidence type="ECO:0000313" key="2">
    <source>
        <dbReference type="Proteomes" id="UP000019365"/>
    </source>
</evidence>
<dbReference type="GO" id="GO:0009236">
    <property type="term" value="P:cobalamin biosynthetic process"/>
    <property type="evidence" value="ECO:0007669"/>
    <property type="project" value="UniProtKB-UniPathway"/>
</dbReference>
<dbReference type="SUPFAM" id="SSF52540">
    <property type="entry name" value="P-loop containing nucleoside triphosphate hydrolases"/>
    <property type="match status" value="1"/>
</dbReference>
<dbReference type="GO" id="GO:0043752">
    <property type="term" value="F:adenosylcobinamide kinase activity"/>
    <property type="evidence" value="ECO:0007669"/>
    <property type="project" value="InterPro"/>
</dbReference>
<dbReference type="Gene3D" id="3.40.50.300">
    <property type="entry name" value="P-loop containing nucleotide triphosphate hydrolases"/>
    <property type="match status" value="1"/>
</dbReference>
<protein>
    <submittedName>
        <fullName evidence="1">Uncharacterized protein</fullName>
    </submittedName>
</protein>
<dbReference type="AlphaFoldDB" id="W7UGZ7"/>
<accession>W7UGZ7</accession>
<keyword evidence="2" id="KW-1185">Reference proteome</keyword>
<sequence length="132" mass="14243">MKMIIGGAYQGKVGCATKLFGIDEEAMTNGSTCDFDEIFTAVCIKSYHKAIARFVAQGVDPIAFTKRLCEENEDVVVIMDEIGCGIVPIVKAERVKREATGRCGCMIAENSDTVVRVICGIPVYLKGTPDAD</sequence>
<dbReference type="Pfam" id="PF02283">
    <property type="entry name" value="CobU"/>
    <property type="match status" value="1"/>
</dbReference>
<dbReference type="RefSeq" id="WP_019680994.1">
    <property type="nucleotide sequence ID" value="NZ_ATAX01000015.1"/>
</dbReference>
<dbReference type="InterPro" id="IPR027417">
    <property type="entry name" value="P-loop_NTPase"/>
</dbReference>
<gene>
    <name evidence="1" type="ORF">RF007C_01595</name>
</gene>
<dbReference type="PATRIC" id="fig|1341157.4.peg.838"/>
<name>W7UGZ7_RUMFL</name>
<organism evidence="1 2">
    <name type="scientific">Ruminococcus flavefaciens 007c</name>
    <dbReference type="NCBI Taxonomy" id="1341157"/>
    <lineage>
        <taxon>Bacteria</taxon>
        <taxon>Bacillati</taxon>
        <taxon>Bacillota</taxon>
        <taxon>Clostridia</taxon>
        <taxon>Eubacteriales</taxon>
        <taxon>Oscillospiraceae</taxon>
        <taxon>Ruminococcus</taxon>
    </lineage>
</organism>